<keyword evidence="3" id="KW-1185">Reference proteome</keyword>
<dbReference type="AlphaFoldDB" id="A0A918KQW8"/>
<proteinExistence type="predicted"/>
<organism evidence="2 3">
    <name type="scientific">Streptomyces fructofermentans</name>
    <dbReference type="NCBI Taxonomy" id="152141"/>
    <lineage>
        <taxon>Bacteria</taxon>
        <taxon>Bacillati</taxon>
        <taxon>Actinomycetota</taxon>
        <taxon>Actinomycetes</taxon>
        <taxon>Kitasatosporales</taxon>
        <taxon>Streptomycetaceae</taxon>
        <taxon>Streptomyces</taxon>
    </lineage>
</organism>
<gene>
    <name evidence="2" type="ORF">GCM10010515_42150</name>
</gene>
<evidence type="ECO:0000256" key="1">
    <source>
        <dbReference type="SAM" id="MobiDB-lite"/>
    </source>
</evidence>
<reference evidence="2" key="2">
    <citation type="submission" date="2020-09" db="EMBL/GenBank/DDBJ databases">
        <authorList>
            <person name="Sun Q."/>
            <person name="Ohkuma M."/>
        </authorList>
    </citation>
    <scope>NUCLEOTIDE SEQUENCE</scope>
    <source>
        <strain evidence="2">JCM 4956</strain>
    </source>
</reference>
<feature type="region of interest" description="Disordered" evidence="1">
    <location>
        <begin position="1"/>
        <end position="29"/>
    </location>
</feature>
<dbReference type="RefSeq" id="WP_190037097.1">
    <property type="nucleotide sequence ID" value="NZ_BMWD01000014.1"/>
</dbReference>
<accession>A0A918KQW8</accession>
<sequence>MSNSPTAHPSVPDTVWLARGPGGGPSAADDVRRTLRRLEADGVVHSHLDLPAHDDTADHVFEARWQVRGTVTVRARLALTTPQDPGTGQEWLLAAEAEQRWDDAWPSPVTMFWPDTPDAAWDRDPLTELRVRGINPLPADEKDIRRVLGRGARDPWHIHVVVHEAMTPDERGLRPLAEHLPPGLRHRVVEHRAAPQQLRPVNWALREFGVQVPRGGAVVLPGSPAPSGHDPEDYSVRSVFLDGSAPADLIDRVSAFDALPRPLPPGAADALTALREHWHLVTVEEDLEHQRRLVTLYSEALEAMTTSRDLYREAAERAHEALTALQESAVVPAPGRREPGAPVSSPLKQLTRTFERLKGTAR</sequence>
<dbReference type="EMBL" id="BMWD01000014">
    <property type="protein sequence ID" value="GGX70063.1"/>
    <property type="molecule type" value="Genomic_DNA"/>
</dbReference>
<comment type="caution">
    <text evidence="2">The sequence shown here is derived from an EMBL/GenBank/DDBJ whole genome shotgun (WGS) entry which is preliminary data.</text>
</comment>
<name>A0A918KQW8_9ACTN</name>
<protein>
    <submittedName>
        <fullName evidence="2">Uncharacterized protein</fullName>
    </submittedName>
</protein>
<evidence type="ECO:0000313" key="3">
    <source>
        <dbReference type="Proteomes" id="UP000645555"/>
    </source>
</evidence>
<reference evidence="2" key="1">
    <citation type="journal article" date="2014" name="Int. J. Syst. Evol. Microbiol.">
        <title>Complete genome sequence of Corynebacterium casei LMG S-19264T (=DSM 44701T), isolated from a smear-ripened cheese.</title>
        <authorList>
            <consortium name="US DOE Joint Genome Institute (JGI-PGF)"/>
            <person name="Walter F."/>
            <person name="Albersmeier A."/>
            <person name="Kalinowski J."/>
            <person name="Ruckert C."/>
        </authorList>
    </citation>
    <scope>NUCLEOTIDE SEQUENCE</scope>
    <source>
        <strain evidence="2">JCM 4956</strain>
    </source>
</reference>
<dbReference type="Proteomes" id="UP000645555">
    <property type="component" value="Unassembled WGS sequence"/>
</dbReference>
<evidence type="ECO:0000313" key="2">
    <source>
        <dbReference type="EMBL" id="GGX70063.1"/>
    </source>
</evidence>